<dbReference type="Proteomes" id="UP000182190">
    <property type="component" value="Unassembled WGS sequence"/>
</dbReference>
<dbReference type="OrthoDB" id="9791837at2"/>
<sequence>MDTTSKKTGLIFPDYCCICGGSSFTKNTIIWDELATDWELTPEQRSYVDDQQGLVCNQCGSNLRSMTLASAIMARLETSNEFFTNFCANNEIFKNLRVLEINGAGSLTPYLAQLPQYLFASYPECDMQQLPYQNESFDIIIHSDTLEHIPNGNKALQECRRVLTSKGFLAYTIPIIPERITRSREGLKPSYHGRESKNLEDHLVYREYGADFFGEIFDAGFKDVHLHSIMYPASIAVIANKDRGKNKIARN</sequence>
<protein>
    <recommendedName>
        <fullName evidence="1">Methyltransferase type 11 domain-containing protein</fullName>
    </recommendedName>
</protein>
<dbReference type="InterPro" id="IPR029063">
    <property type="entry name" value="SAM-dependent_MTases_sf"/>
</dbReference>
<evidence type="ECO:0000259" key="1">
    <source>
        <dbReference type="Pfam" id="PF08241"/>
    </source>
</evidence>
<dbReference type="Gene3D" id="3.40.50.150">
    <property type="entry name" value="Vaccinia Virus protein VP39"/>
    <property type="match status" value="1"/>
</dbReference>
<keyword evidence="3" id="KW-1185">Reference proteome</keyword>
<comment type="caution">
    <text evidence="2">The sequence shown here is derived from an EMBL/GenBank/DDBJ whole genome shotgun (WGS) entry which is preliminary data.</text>
</comment>
<dbReference type="GO" id="GO:0008757">
    <property type="term" value="F:S-adenosylmethionine-dependent methyltransferase activity"/>
    <property type="evidence" value="ECO:0007669"/>
    <property type="project" value="InterPro"/>
</dbReference>
<reference evidence="2" key="1">
    <citation type="submission" date="2019-10" db="EMBL/GenBank/DDBJ databases">
        <authorList>
            <consortium name="Genoscope - CEA"/>
            <person name="William W."/>
        </authorList>
    </citation>
    <scope>NUCLEOTIDE SEQUENCE [LARGE SCALE GENOMIC DNA]</scope>
    <source>
        <strain evidence="2">BBR_PRJEB10994</strain>
    </source>
</reference>
<dbReference type="SUPFAM" id="SSF53335">
    <property type="entry name" value="S-adenosyl-L-methionine-dependent methyltransferases"/>
    <property type="match status" value="1"/>
</dbReference>
<organism evidence="2 3">
    <name type="scientific">Planktothrix paucivesiculata PCC 9631</name>
    <dbReference type="NCBI Taxonomy" id="671071"/>
    <lineage>
        <taxon>Bacteria</taxon>
        <taxon>Bacillati</taxon>
        <taxon>Cyanobacteriota</taxon>
        <taxon>Cyanophyceae</taxon>
        <taxon>Oscillatoriophycideae</taxon>
        <taxon>Oscillatoriales</taxon>
        <taxon>Microcoleaceae</taxon>
        <taxon>Planktothrix</taxon>
    </lineage>
</organism>
<feature type="domain" description="Methyltransferase type 11" evidence="1">
    <location>
        <begin position="120"/>
        <end position="170"/>
    </location>
</feature>
<name>A0A7Z9E571_9CYAN</name>
<evidence type="ECO:0000313" key="2">
    <source>
        <dbReference type="EMBL" id="VXD25594.1"/>
    </source>
</evidence>
<dbReference type="AlphaFoldDB" id="A0A7Z9E571"/>
<evidence type="ECO:0000313" key="3">
    <source>
        <dbReference type="Proteomes" id="UP000182190"/>
    </source>
</evidence>
<proteinExistence type="predicted"/>
<dbReference type="EMBL" id="CZCS02000241">
    <property type="protein sequence ID" value="VXD25594.1"/>
    <property type="molecule type" value="Genomic_DNA"/>
</dbReference>
<dbReference type="InterPro" id="IPR013216">
    <property type="entry name" value="Methyltransf_11"/>
</dbReference>
<accession>A0A7Z9E571</accession>
<dbReference type="RefSeq" id="WP_083622708.1">
    <property type="nucleotide sequence ID" value="NZ_LR735022.1"/>
</dbReference>
<gene>
    <name evidence="2" type="ORF">PL9631_960021</name>
</gene>
<dbReference type="Pfam" id="PF08241">
    <property type="entry name" value="Methyltransf_11"/>
    <property type="match status" value="1"/>
</dbReference>